<keyword evidence="2" id="KW-1185">Reference proteome</keyword>
<dbReference type="PANTHER" id="PTHR43434:SF19">
    <property type="entry name" value="PHOSPHONOACETALDEHYDE HYDROLASE"/>
    <property type="match status" value="1"/>
</dbReference>
<dbReference type="InterPro" id="IPR023214">
    <property type="entry name" value="HAD_sf"/>
</dbReference>
<dbReference type="EMBL" id="JBHTJM010000005">
    <property type="protein sequence ID" value="MFD0963322.1"/>
    <property type="molecule type" value="Genomic_DNA"/>
</dbReference>
<dbReference type="Proteomes" id="UP001596997">
    <property type="component" value="Unassembled WGS sequence"/>
</dbReference>
<sequence>MNNIIELAVFDMAGTTVDEQNVVYKTLHKAIENKGVELTLDTVLEFGAGKEKHQAIKDILVFLKIESLDTVDIFNDFKLMLDLAYQELEVKPIQGALETLTTLKERGIKIVLNTGYNKQVATNLLKKLNWQEGKIYDTLITASDVEKGRPHPEMIEKAMGLFEIKDASKVLKVGDSMIDIEEGKNANCGITIGVLSGAQTKEQISSAYPTYILDSIKEIPSLLKLNE</sequence>
<dbReference type="InterPro" id="IPR006439">
    <property type="entry name" value="HAD-SF_hydro_IA"/>
</dbReference>
<evidence type="ECO:0000313" key="1">
    <source>
        <dbReference type="EMBL" id="MFD0963322.1"/>
    </source>
</evidence>
<protein>
    <submittedName>
        <fullName evidence="1">Phosphonatase-like hydrolase</fullName>
    </submittedName>
</protein>
<gene>
    <name evidence="1" type="ORF">ACFQ1O_04820</name>
</gene>
<dbReference type="Gene3D" id="3.40.50.1000">
    <property type="entry name" value="HAD superfamily/HAD-like"/>
    <property type="match status" value="1"/>
</dbReference>
<dbReference type="RefSeq" id="WP_377713911.1">
    <property type="nucleotide sequence ID" value="NZ_JBHTJM010000005.1"/>
</dbReference>
<dbReference type="SFLD" id="SFLDG01129">
    <property type="entry name" value="C1.5:_HAD__Beta-PGM__Phosphata"/>
    <property type="match status" value="1"/>
</dbReference>
<name>A0ABW3I133_9FLAO</name>
<dbReference type="Gene3D" id="1.10.150.240">
    <property type="entry name" value="Putative phosphatase, domain 2"/>
    <property type="match status" value="1"/>
</dbReference>
<dbReference type="SFLD" id="SFLDS00003">
    <property type="entry name" value="Haloacid_Dehalogenase"/>
    <property type="match status" value="1"/>
</dbReference>
<accession>A0ABW3I133</accession>
<dbReference type="InterPro" id="IPR036412">
    <property type="entry name" value="HAD-like_sf"/>
</dbReference>
<dbReference type="PANTHER" id="PTHR43434">
    <property type="entry name" value="PHOSPHOGLYCOLATE PHOSPHATASE"/>
    <property type="match status" value="1"/>
</dbReference>
<dbReference type="InterPro" id="IPR022468">
    <property type="entry name" value="PhnX-like"/>
</dbReference>
<comment type="caution">
    <text evidence="1">The sequence shown here is derived from an EMBL/GenBank/DDBJ whole genome shotgun (WGS) entry which is preliminary data.</text>
</comment>
<dbReference type="InterPro" id="IPR041492">
    <property type="entry name" value="HAD_2"/>
</dbReference>
<dbReference type="NCBIfam" id="TIGR03351">
    <property type="entry name" value="PhnX-like"/>
    <property type="match status" value="1"/>
</dbReference>
<dbReference type="InterPro" id="IPR050155">
    <property type="entry name" value="HAD-like_hydrolase_sf"/>
</dbReference>
<reference evidence="2" key="1">
    <citation type="journal article" date="2019" name="Int. J. Syst. Evol. Microbiol.">
        <title>The Global Catalogue of Microorganisms (GCM) 10K type strain sequencing project: providing services to taxonomists for standard genome sequencing and annotation.</title>
        <authorList>
            <consortium name="The Broad Institute Genomics Platform"/>
            <consortium name="The Broad Institute Genome Sequencing Center for Infectious Disease"/>
            <person name="Wu L."/>
            <person name="Ma J."/>
        </authorList>
    </citation>
    <scope>NUCLEOTIDE SEQUENCE [LARGE SCALE GENOMIC DNA]</scope>
    <source>
        <strain evidence="2">CCUG 62114</strain>
    </source>
</reference>
<dbReference type="SFLD" id="SFLDG01135">
    <property type="entry name" value="C1.5.6:_HAD__Beta-PGM__Phospha"/>
    <property type="match status" value="1"/>
</dbReference>
<evidence type="ECO:0000313" key="2">
    <source>
        <dbReference type="Proteomes" id="UP001596997"/>
    </source>
</evidence>
<organism evidence="1 2">
    <name type="scientific">Pseudofulvibacter geojedonensis</name>
    <dbReference type="NCBI Taxonomy" id="1123758"/>
    <lineage>
        <taxon>Bacteria</taxon>
        <taxon>Pseudomonadati</taxon>
        <taxon>Bacteroidota</taxon>
        <taxon>Flavobacteriia</taxon>
        <taxon>Flavobacteriales</taxon>
        <taxon>Flavobacteriaceae</taxon>
        <taxon>Pseudofulvibacter</taxon>
    </lineage>
</organism>
<dbReference type="NCBIfam" id="TIGR01549">
    <property type="entry name" value="HAD-SF-IA-v1"/>
    <property type="match status" value="1"/>
</dbReference>
<dbReference type="SUPFAM" id="SSF56784">
    <property type="entry name" value="HAD-like"/>
    <property type="match status" value="1"/>
</dbReference>
<dbReference type="Pfam" id="PF13419">
    <property type="entry name" value="HAD_2"/>
    <property type="match status" value="1"/>
</dbReference>
<proteinExistence type="predicted"/>
<dbReference type="InterPro" id="IPR023198">
    <property type="entry name" value="PGP-like_dom2"/>
</dbReference>